<dbReference type="InterPro" id="IPR015943">
    <property type="entry name" value="WD40/YVTN_repeat-like_dom_sf"/>
</dbReference>
<dbReference type="InterPro" id="IPR001680">
    <property type="entry name" value="WD40_rpt"/>
</dbReference>
<feature type="repeat" description="WD" evidence="3">
    <location>
        <begin position="396"/>
        <end position="437"/>
    </location>
</feature>
<dbReference type="CDD" id="cd00200">
    <property type="entry name" value="WD40"/>
    <property type="match status" value="1"/>
</dbReference>
<accession>A0A1J6JEQ1</accession>
<comment type="caution">
    <text evidence="4">The sequence shown here is derived from an EMBL/GenBank/DDBJ whole genome shotgun (WGS) entry which is preliminary data.</text>
</comment>
<dbReference type="Proteomes" id="UP000187609">
    <property type="component" value="Unassembled WGS sequence"/>
</dbReference>
<evidence type="ECO:0000256" key="3">
    <source>
        <dbReference type="PROSITE-ProRule" id="PRU00221"/>
    </source>
</evidence>
<keyword evidence="1 3" id="KW-0853">WD repeat</keyword>
<dbReference type="PANTHER" id="PTHR19857:SF8">
    <property type="entry name" value="ANGIO-ASSOCIATED MIGRATORY CELL PROTEIN"/>
    <property type="match status" value="1"/>
</dbReference>
<dbReference type="OMA" id="NICEHED"/>
<keyword evidence="5" id="KW-1185">Reference proteome</keyword>
<dbReference type="InterPro" id="IPR011047">
    <property type="entry name" value="Quinoprotein_ADH-like_sf"/>
</dbReference>
<dbReference type="EMBL" id="MJEQ01037183">
    <property type="protein sequence ID" value="OIT08167.1"/>
    <property type="molecule type" value="Genomic_DNA"/>
</dbReference>
<evidence type="ECO:0000256" key="2">
    <source>
        <dbReference type="ARBA" id="ARBA00022737"/>
    </source>
</evidence>
<reference evidence="4" key="1">
    <citation type="submission" date="2016-11" db="EMBL/GenBank/DDBJ databases">
        <title>The genome of Nicotiana attenuata.</title>
        <authorList>
            <person name="Xu S."/>
            <person name="Brockmoeller T."/>
            <person name="Gaquerel E."/>
            <person name="Navarro A."/>
            <person name="Kuhl H."/>
            <person name="Gase K."/>
            <person name="Ling Z."/>
            <person name="Zhou W."/>
            <person name="Kreitzer C."/>
            <person name="Stanke M."/>
            <person name="Tang H."/>
            <person name="Lyons E."/>
            <person name="Pandey P."/>
            <person name="Pandey S.P."/>
            <person name="Timmermann B."/>
            <person name="Baldwin I.T."/>
        </authorList>
    </citation>
    <scope>NUCLEOTIDE SEQUENCE [LARGE SCALE GENOMIC DNA]</scope>
    <source>
        <strain evidence="4">UT</strain>
    </source>
</reference>
<dbReference type="AlphaFoldDB" id="A0A1J6JEQ1"/>
<feature type="repeat" description="WD" evidence="3">
    <location>
        <begin position="438"/>
        <end position="475"/>
    </location>
</feature>
<dbReference type="InterPro" id="IPR020472">
    <property type="entry name" value="WD40_PAC1"/>
</dbReference>
<dbReference type="PROSITE" id="PS50294">
    <property type="entry name" value="WD_REPEATS_REGION"/>
    <property type="match status" value="5"/>
</dbReference>
<dbReference type="SMR" id="A0A1J6JEQ1"/>
<evidence type="ECO:0000256" key="1">
    <source>
        <dbReference type="ARBA" id="ARBA00022574"/>
    </source>
</evidence>
<keyword evidence="2" id="KW-0677">Repeat</keyword>
<dbReference type="STRING" id="49451.A0A1J6JEQ1"/>
<dbReference type="PANTHER" id="PTHR19857">
    <property type="entry name" value="MITOCHONDRIAL DIVISION PROTEIN 1-RELATED"/>
    <property type="match status" value="1"/>
</dbReference>
<dbReference type="PRINTS" id="PR00320">
    <property type="entry name" value="GPROTEINBRPT"/>
</dbReference>
<dbReference type="PROSITE" id="PS00678">
    <property type="entry name" value="WD_REPEATS_1"/>
    <property type="match status" value="3"/>
</dbReference>
<dbReference type="PROSITE" id="PS50082">
    <property type="entry name" value="WD_REPEATS_2"/>
    <property type="match status" value="5"/>
</dbReference>
<feature type="repeat" description="WD" evidence="3">
    <location>
        <begin position="149"/>
        <end position="190"/>
    </location>
</feature>
<evidence type="ECO:0000313" key="5">
    <source>
        <dbReference type="Proteomes" id="UP000187609"/>
    </source>
</evidence>
<sequence length="475" mass="52456">MTFNLLKWGVVVTDKKAGGMRVKDLRAQRISLQQKWLWRFNKEEGPLWRNIFINHNKIWFTKPLDHQTSSTCGSSYSQHMWYSEAIENSLGFFHPLFTIEIGNGEVYTVTCSPTDASLVATGGGDDTVFMWKIGQGDFAFELQGSLRYGAGYGDSVSSLAFSTDGQLLASGSLDGLIRVWDITSGSPTGTLEGPEMGIEWVRWHPRGHVVLAGSEDSSVWMWNTDSSAFMNTFLGHAGSVTCGGFTPDGKLICTGSDDATLRIWDPKSAQSIHVVRGQPYHTEGLTCLTISLDSTLALTGSKDGSAHIVNIITGKVVTSLSVHTDSIECDSFSARHKFFGKSLPTIAWICSSFEMENRMKDENKGVPLNENEFGLKRSMDNKLVIWDLQQYLPRSICEHEEGVTCLLWLGQCRYVATGCVDGQVRIWDSRSGECVKTFNGHTEAIQSLAASSNGEYLVSVSMDKTARVFEISELN</sequence>
<name>A0A1J6JEQ1_NICAT</name>
<proteinExistence type="predicted"/>
<evidence type="ECO:0000313" key="4">
    <source>
        <dbReference type="EMBL" id="OIT08167.1"/>
    </source>
</evidence>
<feature type="repeat" description="WD" evidence="3">
    <location>
        <begin position="191"/>
        <end position="232"/>
    </location>
</feature>
<organism evidence="4 5">
    <name type="scientific">Nicotiana attenuata</name>
    <name type="common">Coyote tobacco</name>
    <dbReference type="NCBI Taxonomy" id="49451"/>
    <lineage>
        <taxon>Eukaryota</taxon>
        <taxon>Viridiplantae</taxon>
        <taxon>Streptophyta</taxon>
        <taxon>Embryophyta</taxon>
        <taxon>Tracheophyta</taxon>
        <taxon>Spermatophyta</taxon>
        <taxon>Magnoliopsida</taxon>
        <taxon>eudicotyledons</taxon>
        <taxon>Gunneridae</taxon>
        <taxon>Pentapetalae</taxon>
        <taxon>asterids</taxon>
        <taxon>lamiids</taxon>
        <taxon>Solanales</taxon>
        <taxon>Solanaceae</taxon>
        <taxon>Nicotianoideae</taxon>
        <taxon>Nicotianeae</taxon>
        <taxon>Nicotiana</taxon>
    </lineage>
</organism>
<dbReference type="Gene3D" id="2.130.10.10">
    <property type="entry name" value="YVTN repeat-like/Quinoprotein amine dehydrogenase"/>
    <property type="match status" value="2"/>
</dbReference>
<dbReference type="InterPro" id="IPR019775">
    <property type="entry name" value="WD40_repeat_CS"/>
</dbReference>
<dbReference type="InterPro" id="IPR051179">
    <property type="entry name" value="WD_repeat_multifunction"/>
</dbReference>
<protein>
    <submittedName>
        <fullName evidence="4">Dynein assembly factor with wdr repeat domains 1</fullName>
    </submittedName>
</protein>
<dbReference type="SMART" id="SM00320">
    <property type="entry name" value="WD40"/>
    <property type="match status" value="7"/>
</dbReference>
<dbReference type="SUPFAM" id="SSF50998">
    <property type="entry name" value="Quinoprotein alcohol dehydrogenase-like"/>
    <property type="match status" value="1"/>
</dbReference>
<dbReference type="Gramene" id="OIT08167">
    <property type="protein sequence ID" value="OIT08167"/>
    <property type="gene ID" value="A4A49_08278"/>
</dbReference>
<gene>
    <name evidence="4" type="primary">DAW1_2</name>
    <name evidence="4" type="ORF">A4A49_08278</name>
</gene>
<dbReference type="Pfam" id="PF00400">
    <property type="entry name" value="WD40"/>
    <property type="match status" value="7"/>
</dbReference>
<feature type="repeat" description="WD" evidence="3">
    <location>
        <begin position="233"/>
        <end position="274"/>
    </location>
</feature>